<gene>
    <name evidence="2" type="ORF">METZ01_LOCUS177383</name>
</gene>
<evidence type="ECO:0000313" key="2">
    <source>
        <dbReference type="EMBL" id="SVB24529.1"/>
    </source>
</evidence>
<sequence>MAGKPFDRSAAPDDSLARQRGLQARGNR</sequence>
<evidence type="ECO:0000256" key="1">
    <source>
        <dbReference type="SAM" id="MobiDB-lite"/>
    </source>
</evidence>
<dbReference type="EMBL" id="UINC01034144">
    <property type="protein sequence ID" value="SVB24529.1"/>
    <property type="molecule type" value="Genomic_DNA"/>
</dbReference>
<dbReference type="AlphaFoldDB" id="A0A382CFC9"/>
<name>A0A382CFC9_9ZZZZ</name>
<feature type="region of interest" description="Disordered" evidence="1">
    <location>
        <begin position="1"/>
        <end position="28"/>
    </location>
</feature>
<accession>A0A382CFC9</accession>
<proteinExistence type="predicted"/>
<feature type="compositionally biased region" description="Basic and acidic residues" evidence="1">
    <location>
        <begin position="1"/>
        <end position="17"/>
    </location>
</feature>
<reference evidence="2" key="1">
    <citation type="submission" date="2018-05" db="EMBL/GenBank/DDBJ databases">
        <authorList>
            <person name="Lanie J.A."/>
            <person name="Ng W.-L."/>
            <person name="Kazmierczak K.M."/>
            <person name="Andrzejewski T.M."/>
            <person name="Davidsen T.M."/>
            <person name="Wayne K.J."/>
            <person name="Tettelin H."/>
            <person name="Glass J.I."/>
            <person name="Rusch D."/>
            <person name="Podicherti R."/>
            <person name="Tsui H.-C.T."/>
            <person name="Winkler M.E."/>
        </authorList>
    </citation>
    <scope>NUCLEOTIDE SEQUENCE</scope>
</reference>
<feature type="non-terminal residue" evidence="2">
    <location>
        <position position="28"/>
    </location>
</feature>
<organism evidence="2">
    <name type="scientific">marine metagenome</name>
    <dbReference type="NCBI Taxonomy" id="408172"/>
    <lineage>
        <taxon>unclassified sequences</taxon>
        <taxon>metagenomes</taxon>
        <taxon>ecological metagenomes</taxon>
    </lineage>
</organism>
<protein>
    <submittedName>
        <fullName evidence="2">Uncharacterized protein</fullName>
    </submittedName>
</protein>